<dbReference type="GO" id="GO:0032259">
    <property type="term" value="P:methylation"/>
    <property type="evidence" value="ECO:0007669"/>
    <property type="project" value="UniProtKB-KW"/>
</dbReference>
<name>A0A1I2NKL0_9BACL</name>
<evidence type="ECO:0000259" key="1">
    <source>
        <dbReference type="Pfam" id="PF08241"/>
    </source>
</evidence>
<dbReference type="EMBL" id="FOOK01000012">
    <property type="protein sequence ID" value="SFG01996.1"/>
    <property type="molecule type" value="Genomic_DNA"/>
</dbReference>
<dbReference type="Gene3D" id="3.40.50.150">
    <property type="entry name" value="Vaccinia Virus protein VP39"/>
    <property type="match status" value="1"/>
</dbReference>
<dbReference type="RefSeq" id="WP_092037930.1">
    <property type="nucleotide sequence ID" value="NZ_FOOK01000012.1"/>
</dbReference>
<reference evidence="3" key="1">
    <citation type="submission" date="2016-10" db="EMBL/GenBank/DDBJ databases">
        <authorList>
            <person name="Varghese N."/>
            <person name="Submissions S."/>
        </authorList>
    </citation>
    <scope>NUCLEOTIDE SEQUENCE [LARGE SCALE GENOMIC DNA]</scope>
    <source>
        <strain evidence="3">DSM 44945</strain>
    </source>
</reference>
<dbReference type="OrthoDB" id="9791837at2"/>
<evidence type="ECO:0000313" key="2">
    <source>
        <dbReference type="EMBL" id="SFG01996.1"/>
    </source>
</evidence>
<dbReference type="STRING" id="201973.SAMN04488025_11271"/>
<evidence type="ECO:0000313" key="3">
    <source>
        <dbReference type="Proteomes" id="UP000198661"/>
    </source>
</evidence>
<dbReference type="InterPro" id="IPR050508">
    <property type="entry name" value="Methyltransf_Superfamily"/>
</dbReference>
<dbReference type="Proteomes" id="UP000198661">
    <property type="component" value="Unassembled WGS sequence"/>
</dbReference>
<keyword evidence="2" id="KW-0830">Ubiquinone</keyword>
<proteinExistence type="predicted"/>
<accession>A0A1I2NKL0</accession>
<feature type="domain" description="Methyltransferase type 11" evidence="1">
    <location>
        <begin position="40"/>
        <end position="134"/>
    </location>
</feature>
<dbReference type="PANTHER" id="PTHR42912">
    <property type="entry name" value="METHYLTRANSFERASE"/>
    <property type="match status" value="1"/>
</dbReference>
<organism evidence="2 3">
    <name type="scientific">Planifilum fulgidum</name>
    <dbReference type="NCBI Taxonomy" id="201973"/>
    <lineage>
        <taxon>Bacteria</taxon>
        <taxon>Bacillati</taxon>
        <taxon>Bacillota</taxon>
        <taxon>Bacilli</taxon>
        <taxon>Bacillales</taxon>
        <taxon>Thermoactinomycetaceae</taxon>
        <taxon>Planifilum</taxon>
    </lineage>
</organism>
<gene>
    <name evidence="2" type="ORF">SAMN04488025_11271</name>
</gene>
<keyword evidence="2" id="KW-0808">Transferase</keyword>
<protein>
    <submittedName>
        <fullName evidence="2">Ubiquinone/menaquinone biosynthesis C-methylase UbiE</fullName>
    </submittedName>
</protein>
<keyword evidence="3" id="KW-1185">Reference proteome</keyword>
<dbReference type="InterPro" id="IPR029063">
    <property type="entry name" value="SAM-dependent_MTases_sf"/>
</dbReference>
<dbReference type="SUPFAM" id="SSF53335">
    <property type="entry name" value="S-adenosyl-L-methionine-dependent methyltransferases"/>
    <property type="match status" value="1"/>
</dbReference>
<dbReference type="AlphaFoldDB" id="A0A1I2NKL0"/>
<dbReference type="GO" id="GO:0008757">
    <property type="term" value="F:S-adenosylmethionine-dependent methyltransferase activity"/>
    <property type="evidence" value="ECO:0007669"/>
    <property type="project" value="InterPro"/>
</dbReference>
<dbReference type="InterPro" id="IPR013216">
    <property type="entry name" value="Methyltransf_11"/>
</dbReference>
<dbReference type="CDD" id="cd02440">
    <property type="entry name" value="AdoMet_MTases"/>
    <property type="match status" value="1"/>
</dbReference>
<keyword evidence="2" id="KW-0489">Methyltransferase</keyword>
<dbReference type="Pfam" id="PF08241">
    <property type="entry name" value="Methyltransf_11"/>
    <property type="match status" value="1"/>
</dbReference>
<sequence length="261" mass="30072">MTIDFFDPGNRFSYASRTASSEWKALMQSVTDLRDIDVADIGCGGGIYSRAMAEMGARVTGVDFSGEMLAAARRQKTARPIRWIQADAADTGLPDSSCDLVLLRAVIHHFSAEKTAEVFKESHRLLRPGGWIVVQDRTPEDCRLPGGPDHLRGYLFERFPRLMEEENRRRPHLHGLERSLQEAGFHMVKTRRFWETRKVFLNFRELEKDFLGRIGRSILHRLSDEELRSLVGFIKEELTRQGVTAPFPDRDRWTLWIARKD</sequence>